<name>A0ACC2H1A1_DALPE</name>
<dbReference type="EMBL" id="CM055734">
    <property type="protein sequence ID" value="KAJ8009731.1"/>
    <property type="molecule type" value="Genomic_DNA"/>
</dbReference>
<gene>
    <name evidence="1" type="ORF">DPEC_G00094580</name>
</gene>
<protein>
    <submittedName>
        <fullName evidence="1">Uncharacterized protein</fullName>
    </submittedName>
</protein>
<organism evidence="1 2">
    <name type="scientific">Dallia pectoralis</name>
    <name type="common">Alaska blackfish</name>
    <dbReference type="NCBI Taxonomy" id="75939"/>
    <lineage>
        <taxon>Eukaryota</taxon>
        <taxon>Metazoa</taxon>
        <taxon>Chordata</taxon>
        <taxon>Craniata</taxon>
        <taxon>Vertebrata</taxon>
        <taxon>Euteleostomi</taxon>
        <taxon>Actinopterygii</taxon>
        <taxon>Neopterygii</taxon>
        <taxon>Teleostei</taxon>
        <taxon>Protacanthopterygii</taxon>
        <taxon>Esociformes</taxon>
        <taxon>Umbridae</taxon>
        <taxon>Dallia</taxon>
    </lineage>
</organism>
<comment type="caution">
    <text evidence="1">The sequence shown here is derived from an EMBL/GenBank/DDBJ whole genome shotgun (WGS) entry which is preliminary data.</text>
</comment>
<proteinExistence type="predicted"/>
<sequence>MSGSEVEISKPRKYEVKGALGCLTRHALCSSTFSLGCPFCRNQPASLPSSATSCFAAAKLLAKLLLGFCKLPMKLLAARATRPG</sequence>
<dbReference type="Proteomes" id="UP001157502">
    <property type="component" value="Chromosome 7"/>
</dbReference>
<accession>A0ACC2H1A1</accession>
<keyword evidence="2" id="KW-1185">Reference proteome</keyword>
<reference evidence="1" key="1">
    <citation type="submission" date="2021-05" db="EMBL/GenBank/DDBJ databases">
        <authorList>
            <person name="Pan Q."/>
            <person name="Jouanno E."/>
            <person name="Zahm M."/>
            <person name="Klopp C."/>
            <person name="Cabau C."/>
            <person name="Louis A."/>
            <person name="Berthelot C."/>
            <person name="Parey E."/>
            <person name="Roest Crollius H."/>
            <person name="Montfort J."/>
            <person name="Robinson-Rechavi M."/>
            <person name="Bouchez O."/>
            <person name="Lampietro C."/>
            <person name="Lopez Roques C."/>
            <person name="Donnadieu C."/>
            <person name="Postlethwait J."/>
            <person name="Bobe J."/>
            <person name="Dillon D."/>
            <person name="Chandos A."/>
            <person name="von Hippel F."/>
            <person name="Guiguen Y."/>
        </authorList>
    </citation>
    <scope>NUCLEOTIDE SEQUENCE</scope>
    <source>
        <strain evidence="1">YG-Jan2019</strain>
    </source>
</reference>
<evidence type="ECO:0000313" key="1">
    <source>
        <dbReference type="EMBL" id="KAJ8009731.1"/>
    </source>
</evidence>
<evidence type="ECO:0000313" key="2">
    <source>
        <dbReference type="Proteomes" id="UP001157502"/>
    </source>
</evidence>